<accession>A0A2A6BYS4</accession>
<keyword evidence="2" id="KW-1185">Reference proteome</keyword>
<name>A0A2A6BYS4_PRIPA</name>
<accession>A0A8R1YXD8</accession>
<gene>
    <name evidence="1" type="primary">WBGene00277026</name>
</gene>
<sequence length="205" mass="23159">MPVDGDLDGGGDTVARAQVRVENVERRLNVNYVKAINVCSKIVPPKTDWLAGVRKMFVDMEILRCDDVERHILSLDLTTSRPTNNVYVIQMSDSLKKVVTTPSPATRKKIDDYCTKMGKGKGNVVRCFPRLTREEESARNKTRFYVDLLIRYHESTNKKDFLVKVPGNGRLDRVIREPKNRDVNFCRPGSAVVVCQSANPMVTSS</sequence>
<dbReference type="EnsemblMetazoa" id="PPA38657.1">
    <property type="protein sequence ID" value="PPA38657.1"/>
    <property type="gene ID" value="WBGene00277026"/>
</dbReference>
<proteinExistence type="predicted"/>
<organism evidence="1 2">
    <name type="scientific">Pristionchus pacificus</name>
    <name type="common">Parasitic nematode worm</name>
    <dbReference type="NCBI Taxonomy" id="54126"/>
    <lineage>
        <taxon>Eukaryota</taxon>
        <taxon>Metazoa</taxon>
        <taxon>Ecdysozoa</taxon>
        <taxon>Nematoda</taxon>
        <taxon>Chromadorea</taxon>
        <taxon>Rhabditida</taxon>
        <taxon>Rhabditina</taxon>
        <taxon>Diplogasteromorpha</taxon>
        <taxon>Diplogasteroidea</taxon>
        <taxon>Neodiplogasteridae</taxon>
        <taxon>Pristionchus</taxon>
    </lineage>
</organism>
<evidence type="ECO:0000313" key="1">
    <source>
        <dbReference type="EnsemblMetazoa" id="PPA38657.1"/>
    </source>
</evidence>
<dbReference type="AlphaFoldDB" id="A0A2A6BYS4"/>
<evidence type="ECO:0000313" key="2">
    <source>
        <dbReference type="Proteomes" id="UP000005239"/>
    </source>
</evidence>
<dbReference type="Proteomes" id="UP000005239">
    <property type="component" value="Unassembled WGS sequence"/>
</dbReference>
<dbReference type="OrthoDB" id="10583286at2759"/>
<reference evidence="1" key="2">
    <citation type="submission" date="2022-06" db="UniProtKB">
        <authorList>
            <consortium name="EnsemblMetazoa"/>
        </authorList>
    </citation>
    <scope>IDENTIFICATION</scope>
    <source>
        <strain evidence="1">PS312</strain>
    </source>
</reference>
<reference evidence="2" key="1">
    <citation type="journal article" date="2008" name="Nat. Genet.">
        <title>The Pristionchus pacificus genome provides a unique perspective on nematode lifestyle and parasitism.</title>
        <authorList>
            <person name="Dieterich C."/>
            <person name="Clifton S.W."/>
            <person name="Schuster L.N."/>
            <person name="Chinwalla A."/>
            <person name="Delehaunty K."/>
            <person name="Dinkelacker I."/>
            <person name="Fulton L."/>
            <person name="Fulton R."/>
            <person name="Godfrey J."/>
            <person name="Minx P."/>
            <person name="Mitreva M."/>
            <person name="Roeseler W."/>
            <person name="Tian H."/>
            <person name="Witte H."/>
            <person name="Yang S.P."/>
            <person name="Wilson R.K."/>
            <person name="Sommer R.J."/>
        </authorList>
    </citation>
    <scope>NUCLEOTIDE SEQUENCE [LARGE SCALE GENOMIC DNA]</scope>
    <source>
        <strain evidence="2">PS312</strain>
    </source>
</reference>
<protein>
    <submittedName>
        <fullName evidence="1">Uncharacterized protein</fullName>
    </submittedName>
</protein>